<evidence type="ECO:0000256" key="1">
    <source>
        <dbReference type="RuleBase" id="RU003690"/>
    </source>
</evidence>
<feature type="transmembrane region" description="Helical" evidence="2">
    <location>
        <begin position="66"/>
        <end position="86"/>
    </location>
</feature>
<dbReference type="PRINTS" id="PR00131">
    <property type="entry name" value="GLHYDRLASE1"/>
</dbReference>
<keyword evidence="2" id="KW-0812">Transmembrane</keyword>
<dbReference type="InterPro" id="IPR001360">
    <property type="entry name" value="Glyco_hydro_1"/>
</dbReference>
<accession>A0AAD7QSW1</accession>
<protein>
    <submittedName>
        <fullName evidence="3">Glycoside hydrolase superfamily</fullName>
    </submittedName>
</protein>
<evidence type="ECO:0000313" key="4">
    <source>
        <dbReference type="Proteomes" id="UP001217417"/>
    </source>
</evidence>
<name>A0AAD7QSW1_9ASCO</name>
<dbReference type="PANTHER" id="PTHR10353:SF53">
    <property type="entry name" value="BETA-1,4-GLUCOSIDASE (EUROFUNG)"/>
    <property type="match status" value="1"/>
</dbReference>
<keyword evidence="3" id="KW-0378">Hydrolase</keyword>
<dbReference type="EMBL" id="JARPMG010000004">
    <property type="protein sequence ID" value="KAJ8100858.1"/>
    <property type="molecule type" value="Genomic_DNA"/>
</dbReference>
<dbReference type="Gene3D" id="3.20.20.80">
    <property type="entry name" value="Glycosidases"/>
    <property type="match status" value="1"/>
</dbReference>
<dbReference type="PANTHER" id="PTHR10353">
    <property type="entry name" value="GLYCOSYL HYDROLASE"/>
    <property type="match status" value="1"/>
</dbReference>
<proteinExistence type="inferred from homology"/>
<dbReference type="Pfam" id="PF00232">
    <property type="entry name" value="Glyco_hydro_1"/>
    <property type="match status" value="1"/>
</dbReference>
<evidence type="ECO:0000256" key="2">
    <source>
        <dbReference type="SAM" id="Phobius"/>
    </source>
</evidence>
<gene>
    <name evidence="3" type="ORF">POJ06DRAFT_195826</name>
</gene>
<comment type="caution">
    <text evidence="3">The sequence shown here is derived from an EMBL/GenBank/DDBJ whole genome shotgun (WGS) entry which is preliminary data.</text>
</comment>
<comment type="similarity">
    <text evidence="1">Belongs to the glycosyl hydrolase 1 family.</text>
</comment>
<dbReference type="InterPro" id="IPR017853">
    <property type="entry name" value="GH"/>
</dbReference>
<keyword evidence="2" id="KW-1133">Transmembrane helix</keyword>
<dbReference type="GO" id="GO:0008422">
    <property type="term" value="F:beta-glucosidase activity"/>
    <property type="evidence" value="ECO:0007669"/>
    <property type="project" value="TreeGrafter"/>
</dbReference>
<organism evidence="3 4">
    <name type="scientific">Lipomyces tetrasporus</name>
    <dbReference type="NCBI Taxonomy" id="54092"/>
    <lineage>
        <taxon>Eukaryota</taxon>
        <taxon>Fungi</taxon>
        <taxon>Dikarya</taxon>
        <taxon>Ascomycota</taxon>
        <taxon>Saccharomycotina</taxon>
        <taxon>Lipomycetes</taxon>
        <taxon>Lipomycetales</taxon>
        <taxon>Lipomycetaceae</taxon>
        <taxon>Lipomyces</taxon>
    </lineage>
</organism>
<dbReference type="AlphaFoldDB" id="A0AAD7QSW1"/>
<evidence type="ECO:0000313" key="3">
    <source>
        <dbReference type="EMBL" id="KAJ8100858.1"/>
    </source>
</evidence>
<dbReference type="GO" id="GO:0005975">
    <property type="term" value="P:carbohydrate metabolic process"/>
    <property type="evidence" value="ECO:0007669"/>
    <property type="project" value="InterPro"/>
</dbReference>
<dbReference type="RefSeq" id="XP_056044308.1">
    <property type="nucleotide sequence ID" value="XM_056185003.1"/>
</dbReference>
<dbReference type="Proteomes" id="UP001217417">
    <property type="component" value="Unassembled WGS sequence"/>
</dbReference>
<dbReference type="SUPFAM" id="SSF51445">
    <property type="entry name" value="(Trans)glycosidases"/>
    <property type="match status" value="1"/>
</dbReference>
<dbReference type="FunFam" id="3.20.20.80:FF:000182">
    <property type="entry name" value="Beta-glucosidase 1A"/>
    <property type="match status" value="1"/>
</dbReference>
<dbReference type="GeneID" id="80880169"/>
<keyword evidence="4" id="KW-1185">Reference proteome</keyword>
<keyword evidence="2" id="KW-0472">Membrane</keyword>
<sequence length="688" mass="76903">MASRQTTQNNTSATAEALDPRSICDNDVSSIAVGVDAPIYTDLRFSPCTISRPCYKRITGITGIDIHLSFFTAIFLVAVAIAQEIYVPTVGYTTRPDCATITAFPNYRQQRFAYTLRDTVRVASSVPSPTTTRTYGPAYTNAVQHLSMSLSTSSWGNWLPNETSITATDTADPYGQASWSSLWMQADIINYTEIGIYTTTVSPVPVPSTELVLPPRDYFGPTDCYQFPDNFVFGVVGSAAQIEGAVGMEGRTPTLLENLIESPNPKDYITNENYYLYKQDIERLAAMGVKYYSFSIPWTRILPFVLPGSPVNKPGITHYDDLIATVLDAGMLPIVTLLHFDSPWMFVADDNITAKPDIGYNNAGYQNSSFVDAFVNYGKIVLTHFSDRVPIWVTINEPWLYSFNFQGIDNVIKAHAQLYHFYHDDLKATGKIGIKFNNNFAIPKNPNNRGDVAAATRFQEIQLSVFSNPIFLGQQYPGSILSTLPGANPLSKTDLAYIRGTSDFFGIDPYTVTVVSEAPNSVGDCAMNASDPLFPYCVVQETATVNGWNVGYRSQSYVYTTPTYLRSFLFYIWNTFKKPILISEFGFPVFGEADKELPDQLFDTPRSTYYLSYTSEMLKSIYNDGVNVMGALAWSFMDNWEFGDYRAQFGLQFVNRTTQERKYKKSFFDLVDFIGARSRSINGTDRPG</sequence>
<reference evidence="3" key="1">
    <citation type="submission" date="2023-03" db="EMBL/GenBank/DDBJ databases">
        <title>Near-Complete genome sequence of Lipomyces tetrasporous NRRL Y-64009, an oleaginous yeast capable of growing on lignocellulosic hydrolysates.</title>
        <authorList>
            <consortium name="Lawrence Berkeley National Laboratory"/>
            <person name="Jagtap S.S."/>
            <person name="Liu J.-J."/>
            <person name="Walukiewicz H.E."/>
            <person name="Pangilinan J."/>
            <person name="Lipzen A."/>
            <person name="Ahrendt S."/>
            <person name="Koriabine M."/>
            <person name="Cobaugh K."/>
            <person name="Salamov A."/>
            <person name="Yoshinaga Y."/>
            <person name="Ng V."/>
            <person name="Daum C."/>
            <person name="Grigoriev I.V."/>
            <person name="Slininger P.J."/>
            <person name="Dien B.S."/>
            <person name="Jin Y.-S."/>
            <person name="Rao C.V."/>
        </authorList>
    </citation>
    <scope>NUCLEOTIDE SEQUENCE</scope>
    <source>
        <strain evidence="3">NRRL Y-64009</strain>
    </source>
</reference>